<evidence type="ECO:0000313" key="2">
    <source>
        <dbReference type="Proteomes" id="UP000250235"/>
    </source>
</evidence>
<keyword evidence="2" id="KW-1185">Reference proteome</keyword>
<name>A0A2Z7D6K0_9LAMI</name>
<gene>
    <name evidence="1" type="ORF">F511_02651</name>
</gene>
<protein>
    <recommendedName>
        <fullName evidence="3">Dystroglycan-like</fullName>
    </recommendedName>
</protein>
<evidence type="ECO:0000313" key="1">
    <source>
        <dbReference type="EMBL" id="KZV54617.1"/>
    </source>
</evidence>
<proteinExistence type="predicted"/>
<organism evidence="1 2">
    <name type="scientific">Dorcoceras hygrometricum</name>
    <dbReference type="NCBI Taxonomy" id="472368"/>
    <lineage>
        <taxon>Eukaryota</taxon>
        <taxon>Viridiplantae</taxon>
        <taxon>Streptophyta</taxon>
        <taxon>Embryophyta</taxon>
        <taxon>Tracheophyta</taxon>
        <taxon>Spermatophyta</taxon>
        <taxon>Magnoliopsida</taxon>
        <taxon>eudicotyledons</taxon>
        <taxon>Gunneridae</taxon>
        <taxon>Pentapetalae</taxon>
        <taxon>asterids</taxon>
        <taxon>lamiids</taxon>
        <taxon>Lamiales</taxon>
        <taxon>Gesneriaceae</taxon>
        <taxon>Didymocarpoideae</taxon>
        <taxon>Trichosporeae</taxon>
        <taxon>Loxocarpinae</taxon>
        <taxon>Dorcoceras</taxon>
    </lineage>
</organism>
<dbReference type="OrthoDB" id="1839301at2759"/>
<evidence type="ECO:0008006" key="3">
    <source>
        <dbReference type="Google" id="ProtNLM"/>
    </source>
</evidence>
<accession>A0A2Z7D6K0</accession>
<dbReference type="EMBL" id="KQ989516">
    <property type="protein sequence ID" value="KZV54617.1"/>
    <property type="molecule type" value="Genomic_DNA"/>
</dbReference>
<reference evidence="1 2" key="1">
    <citation type="journal article" date="2015" name="Proc. Natl. Acad. Sci. U.S.A.">
        <title>The resurrection genome of Boea hygrometrica: A blueprint for survival of dehydration.</title>
        <authorList>
            <person name="Xiao L."/>
            <person name="Yang G."/>
            <person name="Zhang L."/>
            <person name="Yang X."/>
            <person name="Zhao S."/>
            <person name="Ji Z."/>
            <person name="Zhou Q."/>
            <person name="Hu M."/>
            <person name="Wang Y."/>
            <person name="Chen M."/>
            <person name="Xu Y."/>
            <person name="Jin H."/>
            <person name="Xiao X."/>
            <person name="Hu G."/>
            <person name="Bao F."/>
            <person name="Hu Y."/>
            <person name="Wan P."/>
            <person name="Li L."/>
            <person name="Deng X."/>
            <person name="Kuang T."/>
            <person name="Xiang C."/>
            <person name="Zhu J.K."/>
            <person name="Oliver M.J."/>
            <person name="He Y."/>
        </authorList>
    </citation>
    <scope>NUCLEOTIDE SEQUENCE [LARGE SCALE GENOMIC DNA]</scope>
    <source>
        <strain evidence="2">cv. XS01</strain>
    </source>
</reference>
<sequence>MLCVGIVVADVSFAAGSLARCVLCFGSWRQQRLRGFQQDSAIEFRTITLISGFLSFVILSEMASSLIGNTNQVHFASVLSMDNAEMVAMFEALVASGLNGFLGCMSDIFETAPIEFYQNASVRDGKVVSTVQGKLVEISEEIFSRTFQLPVEGLIDINEVPKDLIFDARTEFSFTGEQLTTSCKKRELKIEYRLLSDIVAKSITVKAGSFDFLPVEGLIDINEVPKDLIFDARTEFSFTGEQLTTSCKKRELKIEYRLLSDIVAKSITVKAGSFDFVTHERFMMMTAIFGGVSINWGIFLFKIFKDMVTPETRQDRGYVVHIYILLKNIPNLELGEYEEFPPLKILTAKTVGRYIAINDKISVENVEGLARKSLVKKTPVKRAVSKKSHAVAVDEQVMKKKRTLKGKAAPSKAKLKLVSVALDVEPIQTIDPTSDDDVYIIIEQVIADTAPLDTDVGSPAAQRNDKMEHWFNLLYEEYVAREAKQLVDSANDTDEHSVAAKATGIDTVMGAADNVVTEELSLAKDVATMTESEDIGSVSKPLELNVSTTSDEESMSLEDILKQIPEDVMLPSVTTAEITKIKFAASIEISGVHEGHPARDMFNLICADIDFLVQLREKAGQPSTATDLQIISLFSNAHVFAVETLQTQMRIHGLKWDRICSSRFFEGENRYRGAVIARSNISTRSLCWQRTKTLAEGSWVIQEGNDLWQRLPKQTVPLTIELSPQRKFEDTLSLVNIVAISTVKDIAVDASNFVGVFRRGTDVHMILSESSSSSSGSAHPDPAVLANFSQRPLDTDLTSPNPSTTDSRVFFTTDDTPMGVDKILMPTVVTLTQLSALVSQISTERVQTRNDSDRLQDMLLMEVRRLEKKITEMLINRTASIEHRKIITTFPLSWVNLLPKSIVVMTKRGKRVAAADLNRLLMIKTGPVGEAQAEEVVLVEVAEEMIEGGSSTKNPVGEAQAEEVVLVEVAEEMIEGGSSTKRGSGSSGAGGPYKKNAELWLYGKNQF</sequence>
<dbReference type="Proteomes" id="UP000250235">
    <property type="component" value="Unassembled WGS sequence"/>
</dbReference>
<dbReference type="AlphaFoldDB" id="A0A2Z7D6K0"/>